<dbReference type="SUPFAM" id="SSF54211">
    <property type="entry name" value="Ribosomal protein S5 domain 2-like"/>
    <property type="match status" value="1"/>
</dbReference>
<protein>
    <submittedName>
        <fullName evidence="1">Mg chelatase-related protein</fullName>
    </submittedName>
</protein>
<sequence>MLSKIQSLGCRGVTGYAVSVECHVSNGLPGFDIVGLPDAAVKEARERVRSAIKTNGMKFPVSRLTVNLAPADTRKAGTLYDLPVLLGILCATGEI</sequence>
<reference evidence="1" key="1">
    <citation type="journal article" date="2013" name="Environ. Microbiol.">
        <title>Microbiota from the distal guts of lean and obese adolescents exhibit partial functional redundancy besides clear differences in community structure.</title>
        <authorList>
            <person name="Ferrer M."/>
            <person name="Ruiz A."/>
            <person name="Lanza F."/>
            <person name="Haange S.B."/>
            <person name="Oberbach A."/>
            <person name="Till H."/>
            <person name="Bargiela R."/>
            <person name="Campoy C."/>
            <person name="Segura M.T."/>
            <person name="Richter M."/>
            <person name="von Bergen M."/>
            <person name="Seifert J."/>
            <person name="Suarez A."/>
        </authorList>
    </citation>
    <scope>NUCLEOTIDE SEQUENCE</scope>
</reference>
<comment type="caution">
    <text evidence="1">The sequence shown here is derived from an EMBL/GenBank/DDBJ whole genome shotgun (WGS) entry which is preliminary data.</text>
</comment>
<feature type="non-terminal residue" evidence="1">
    <location>
        <position position="95"/>
    </location>
</feature>
<name>K1V1G9_9ZZZZ</name>
<evidence type="ECO:0000313" key="1">
    <source>
        <dbReference type="EMBL" id="EKC77661.1"/>
    </source>
</evidence>
<dbReference type="EMBL" id="AJWY01002685">
    <property type="protein sequence ID" value="EKC77661.1"/>
    <property type="molecule type" value="Genomic_DNA"/>
</dbReference>
<gene>
    <name evidence="1" type="ORF">LEA_04060</name>
</gene>
<dbReference type="Pfam" id="PF13541">
    <property type="entry name" value="ChlI"/>
    <property type="match status" value="1"/>
</dbReference>
<organism evidence="1">
    <name type="scientific">human gut metagenome</name>
    <dbReference type="NCBI Taxonomy" id="408170"/>
    <lineage>
        <taxon>unclassified sequences</taxon>
        <taxon>metagenomes</taxon>
        <taxon>organismal metagenomes</taxon>
    </lineage>
</organism>
<dbReference type="InterPro" id="IPR014721">
    <property type="entry name" value="Ribsml_uS5_D2-typ_fold_subgr"/>
</dbReference>
<dbReference type="InterPro" id="IPR020568">
    <property type="entry name" value="Ribosomal_Su5_D2-typ_SF"/>
</dbReference>
<accession>K1V1G9</accession>
<dbReference type="Gene3D" id="3.30.230.10">
    <property type="match status" value="1"/>
</dbReference>
<proteinExistence type="predicted"/>
<dbReference type="AlphaFoldDB" id="K1V1G9"/>